<protein>
    <submittedName>
        <fullName evidence="2">YeeE/YedE family protein</fullName>
    </submittedName>
</protein>
<comment type="caution">
    <text evidence="2">The sequence shown here is derived from an EMBL/GenBank/DDBJ whole genome shotgun (WGS) entry which is preliminary data.</text>
</comment>
<dbReference type="EMBL" id="PQGG01000029">
    <property type="protein sequence ID" value="POP52319.1"/>
    <property type="molecule type" value="Genomic_DNA"/>
</dbReference>
<keyword evidence="1" id="KW-1133">Transmembrane helix</keyword>
<dbReference type="InterPro" id="IPR046513">
    <property type="entry name" value="DUF6691"/>
</dbReference>
<feature type="transmembrane region" description="Helical" evidence="1">
    <location>
        <begin position="82"/>
        <end position="100"/>
    </location>
</feature>
<accession>A0A2S4HEG2</accession>
<dbReference type="RefSeq" id="WP_103684778.1">
    <property type="nucleotide sequence ID" value="NZ_PQGG01000029.1"/>
</dbReference>
<organism evidence="2 3">
    <name type="scientific">Zhongshania marina</name>
    <dbReference type="NCBI Taxonomy" id="2304603"/>
    <lineage>
        <taxon>Bacteria</taxon>
        <taxon>Pseudomonadati</taxon>
        <taxon>Pseudomonadota</taxon>
        <taxon>Gammaproteobacteria</taxon>
        <taxon>Cellvibrionales</taxon>
        <taxon>Spongiibacteraceae</taxon>
        <taxon>Zhongshania</taxon>
    </lineage>
</organism>
<gene>
    <name evidence="2" type="ORF">C0068_12340</name>
</gene>
<evidence type="ECO:0000256" key="1">
    <source>
        <dbReference type="SAM" id="Phobius"/>
    </source>
</evidence>
<evidence type="ECO:0000313" key="3">
    <source>
        <dbReference type="Proteomes" id="UP000237222"/>
    </source>
</evidence>
<name>A0A2S4HEG2_9GAMM</name>
<dbReference type="OrthoDB" id="9790409at2"/>
<dbReference type="Proteomes" id="UP000237222">
    <property type="component" value="Unassembled WGS sequence"/>
</dbReference>
<keyword evidence="1" id="KW-0812">Transmembrane</keyword>
<feature type="transmembrane region" description="Helical" evidence="1">
    <location>
        <begin position="41"/>
        <end position="61"/>
    </location>
</feature>
<dbReference type="Pfam" id="PF20398">
    <property type="entry name" value="DUF6691"/>
    <property type="match status" value="1"/>
</dbReference>
<reference evidence="2" key="1">
    <citation type="submission" date="2018-01" db="EMBL/GenBank/DDBJ databases">
        <authorList>
            <person name="Yu X.-D."/>
        </authorList>
    </citation>
    <scope>NUCLEOTIDE SEQUENCE</scope>
    <source>
        <strain evidence="2">ZX-21</strain>
    </source>
</reference>
<proteinExistence type="predicted"/>
<keyword evidence="1" id="KW-0472">Membrane</keyword>
<feature type="transmembrane region" description="Helical" evidence="1">
    <location>
        <begin position="106"/>
        <end position="129"/>
    </location>
</feature>
<dbReference type="AlphaFoldDB" id="A0A2S4HEG2"/>
<evidence type="ECO:0000313" key="2">
    <source>
        <dbReference type="EMBL" id="POP52319.1"/>
    </source>
</evidence>
<sequence>MNRWFIVLAGALFGAGITVSGMANPAKVQNFLDIAGAWDPSLALVMGTALLIATPGFFFVFKMATPKYAEQFSLPTRKDIDAKLILGALLFGIGWALSGLCPAPALVAILSGVPSFFIFLMAMFAGMFLHRFVFEP</sequence>